<proteinExistence type="predicted"/>
<sequence>MVDPAAILAQVILVLLVLRVFSLLPRPRYVGCAAYILLTTTQPTTSQNTRISFLVVIKRRRTVFNAYTSSVTANWSWDIYCGESRRRRDTFSTYTGNVGLWRTG</sequence>
<dbReference type="Proteomes" id="UP000011713">
    <property type="component" value="Unassembled WGS sequence"/>
</dbReference>
<protein>
    <submittedName>
        <fullName evidence="1">Uncharacterized protein</fullName>
    </submittedName>
</protein>
<dbReference type="AlphaFoldDB" id="M4BGR8"/>
<reference evidence="2" key="1">
    <citation type="journal article" date="2010" name="Science">
        <title>Signatures of adaptation to obligate biotrophy in the Hyaloperonospora arabidopsidis genome.</title>
        <authorList>
            <person name="Baxter L."/>
            <person name="Tripathy S."/>
            <person name="Ishaque N."/>
            <person name="Boot N."/>
            <person name="Cabral A."/>
            <person name="Kemen E."/>
            <person name="Thines M."/>
            <person name="Ah-Fong A."/>
            <person name="Anderson R."/>
            <person name="Badejoko W."/>
            <person name="Bittner-Eddy P."/>
            <person name="Boore J.L."/>
            <person name="Chibucos M.C."/>
            <person name="Coates M."/>
            <person name="Dehal P."/>
            <person name="Delehaunty K."/>
            <person name="Dong S."/>
            <person name="Downton P."/>
            <person name="Dumas B."/>
            <person name="Fabro G."/>
            <person name="Fronick C."/>
            <person name="Fuerstenberg S.I."/>
            <person name="Fulton L."/>
            <person name="Gaulin E."/>
            <person name="Govers F."/>
            <person name="Hughes L."/>
            <person name="Humphray S."/>
            <person name="Jiang R.H."/>
            <person name="Judelson H."/>
            <person name="Kamoun S."/>
            <person name="Kyung K."/>
            <person name="Meijer H."/>
            <person name="Minx P."/>
            <person name="Morris P."/>
            <person name="Nelson J."/>
            <person name="Phuntumart V."/>
            <person name="Qutob D."/>
            <person name="Rehmany A."/>
            <person name="Rougon-Cardoso A."/>
            <person name="Ryden P."/>
            <person name="Torto-Alalibo T."/>
            <person name="Studholme D."/>
            <person name="Wang Y."/>
            <person name="Win J."/>
            <person name="Wood J."/>
            <person name="Clifton S.W."/>
            <person name="Rogers J."/>
            <person name="Van den Ackerveken G."/>
            <person name="Jones J.D."/>
            <person name="McDowell J.M."/>
            <person name="Beynon J."/>
            <person name="Tyler B.M."/>
        </authorList>
    </citation>
    <scope>NUCLEOTIDE SEQUENCE [LARGE SCALE GENOMIC DNA]</scope>
    <source>
        <strain evidence="2">Emoy2</strain>
    </source>
</reference>
<dbReference type="EnsemblProtists" id="HpaT805593">
    <property type="protein sequence ID" value="HpaP805593"/>
    <property type="gene ID" value="HpaG805593"/>
</dbReference>
<dbReference type="InParanoid" id="M4BGR8"/>
<keyword evidence="2" id="KW-1185">Reference proteome</keyword>
<organism evidence="1 2">
    <name type="scientific">Hyaloperonospora arabidopsidis (strain Emoy2)</name>
    <name type="common">Downy mildew agent</name>
    <name type="synonym">Peronospora arabidopsidis</name>
    <dbReference type="NCBI Taxonomy" id="559515"/>
    <lineage>
        <taxon>Eukaryota</taxon>
        <taxon>Sar</taxon>
        <taxon>Stramenopiles</taxon>
        <taxon>Oomycota</taxon>
        <taxon>Peronosporomycetes</taxon>
        <taxon>Peronosporales</taxon>
        <taxon>Peronosporaceae</taxon>
        <taxon>Hyaloperonospora</taxon>
    </lineage>
</organism>
<evidence type="ECO:0000313" key="1">
    <source>
        <dbReference type="EnsemblProtists" id="HpaP805593"/>
    </source>
</evidence>
<dbReference type="EMBL" id="JH598238">
    <property type="status" value="NOT_ANNOTATED_CDS"/>
    <property type="molecule type" value="Genomic_DNA"/>
</dbReference>
<accession>M4BGR8</accession>
<dbReference type="HOGENOM" id="CLU_2255356_0_0_1"/>
<dbReference type="VEuPathDB" id="FungiDB:HpaG805593"/>
<reference evidence="1" key="2">
    <citation type="submission" date="2015-06" db="UniProtKB">
        <authorList>
            <consortium name="EnsemblProtists"/>
        </authorList>
    </citation>
    <scope>IDENTIFICATION</scope>
    <source>
        <strain evidence="1">Emoy2</strain>
    </source>
</reference>
<name>M4BGR8_HYAAE</name>
<evidence type="ECO:0000313" key="2">
    <source>
        <dbReference type="Proteomes" id="UP000011713"/>
    </source>
</evidence>